<feature type="compositionally biased region" description="Polar residues" evidence="1">
    <location>
        <begin position="81"/>
        <end position="98"/>
    </location>
</feature>
<feature type="compositionally biased region" description="Basic and acidic residues" evidence="1">
    <location>
        <begin position="100"/>
        <end position="110"/>
    </location>
</feature>
<name>A0A1V8T8S6_9PEZI</name>
<keyword evidence="3" id="KW-1185">Reference proteome</keyword>
<evidence type="ECO:0000313" key="2">
    <source>
        <dbReference type="EMBL" id="OQO07795.1"/>
    </source>
</evidence>
<gene>
    <name evidence="2" type="ORF">B0A48_06586</name>
</gene>
<accession>A0A1V8T8S6</accession>
<dbReference type="EMBL" id="NAJO01000013">
    <property type="protein sequence ID" value="OQO07795.1"/>
    <property type="molecule type" value="Genomic_DNA"/>
</dbReference>
<sequence>MTQSMRDALKGKGGQSDVSFITRFQSTPPESQSDAGLQGISSSVADVLGNSYDTRGKKQKAADEANVQLKGLGTSAGPTVESKSINAKAQVANQSSGNADHLDMGMRKQT</sequence>
<dbReference type="InParanoid" id="A0A1V8T8S6"/>
<proteinExistence type="predicted"/>
<comment type="caution">
    <text evidence="2">The sequence shown here is derived from an EMBL/GenBank/DDBJ whole genome shotgun (WGS) entry which is preliminary data.</text>
</comment>
<protein>
    <submittedName>
        <fullName evidence="2">Uncharacterized protein</fullName>
    </submittedName>
</protein>
<dbReference type="AlphaFoldDB" id="A0A1V8T8S6"/>
<feature type="region of interest" description="Disordered" evidence="1">
    <location>
        <begin position="70"/>
        <end position="110"/>
    </location>
</feature>
<evidence type="ECO:0000313" key="3">
    <source>
        <dbReference type="Proteomes" id="UP000192596"/>
    </source>
</evidence>
<feature type="region of interest" description="Disordered" evidence="1">
    <location>
        <begin position="1"/>
        <end position="39"/>
    </location>
</feature>
<evidence type="ECO:0000256" key="1">
    <source>
        <dbReference type="SAM" id="MobiDB-lite"/>
    </source>
</evidence>
<dbReference type="OrthoDB" id="3649678at2759"/>
<feature type="compositionally biased region" description="Polar residues" evidence="1">
    <location>
        <begin position="16"/>
        <end position="39"/>
    </location>
</feature>
<dbReference type="Proteomes" id="UP000192596">
    <property type="component" value="Unassembled WGS sequence"/>
</dbReference>
<organism evidence="2 3">
    <name type="scientific">Cryoendolithus antarcticus</name>
    <dbReference type="NCBI Taxonomy" id="1507870"/>
    <lineage>
        <taxon>Eukaryota</taxon>
        <taxon>Fungi</taxon>
        <taxon>Dikarya</taxon>
        <taxon>Ascomycota</taxon>
        <taxon>Pezizomycotina</taxon>
        <taxon>Dothideomycetes</taxon>
        <taxon>Dothideomycetidae</taxon>
        <taxon>Cladosporiales</taxon>
        <taxon>Cladosporiaceae</taxon>
        <taxon>Cryoendolithus</taxon>
    </lineage>
</organism>
<reference evidence="3" key="1">
    <citation type="submission" date="2017-03" db="EMBL/GenBank/DDBJ databases">
        <title>Genomes of endolithic fungi from Antarctica.</title>
        <authorList>
            <person name="Coleine C."/>
            <person name="Masonjones S."/>
            <person name="Stajich J.E."/>
        </authorList>
    </citation>
    <scope>NUCLEOTIDE SEQUENCE [LARGE SCALE GENOMIC DNA]</scope>
    <source>
        <strain evidence="3">CCFEE 5527</strain>
    </source>
</reference>